<dbReference type="Gene3D" id="1.10.1200.10">
    <property type="entry name" value="ACP-like"/>
    <property type="match status" value="1"/>
</dbReference>
<comment type="subunit">
    <text evidence="2">Homodimer.</text>
</comment>
<dbReference type="Gene3D" id="3.40.640.10">
    <property type="entry name" value="Type I PLP-dependent aspartate aminotransferase-like (Major domain)"/>
    <property type="match status" value="1"/>
</dbReference>
<dbReference type="EMBL" id="NGKU01000001">
    <property type="protein sequence ID" value="OTN76469.1"/>
    <property type="molecule type" value="Genomic_DNA"/>
</dbReference>
<dbReference type="InterPro" id="IPR015422">
    <property type="entry name" value="PyrdxlP-dep_Trfase_small"/>
</dbReference>
<feature type="domain" description="Carrier" evidence="4">
    <location>
        <begin position="1"/>
        <end position="78"/>
    </location>
</feature>
<gene>
    <name evidence="5" type="ORF">A5886_001546</name>
</gene>
<dbReference type="InterPro" id="IPR050087">
    <property type="entry name" value="AON_synthase_class-II"/>
</dbReference>
<dbReference type="InterPro" id="IPR015424">
    <property type="entry name" value="PyrdxlP-dep_Trfase"/>
</dbReference>
<dbReference type="Pfam" id="PF00550">
    <property type="entry name" value="PP-binding"/>
    <property type="match status" value="1"/>
</dbReference>
<dbReference type="InterPro" id="IPR004839">
    <property type="entry name" value="Aminotransferase_I/II_large"/>
</dbReference>
<evidence type="ECO:0000256" key="3">
    <source>
        <dbReference type="ARBA" id="ARBA00022679"/>
    </source>
</evidence>
<dbReference type="Gene3D" id="3.90.1150.10">
    <property type="entry name" value="Aspartate Aminotransferase, domain 1"/>
    <property type="match status" value="1"/>
</dbReference>
<dbReference type="RefSeq" id="WP_086274418.1">
    <property type="nucleotide sequence ID" value="NZ_NGKU01000001.1"/>
</dbReference>
<dbReference type="Proteomes" id="UP000195043">
    <property type="component" value="Unassembled WGS sequence"/>
</dbReference>
<name>A0A242A6C9_9ENTE</name>
<dbReference type="PANTHER" id="PTHR13693:SF3">
    <property type="entry name" value="LD36009P"/>
    <property type="match status" value="1"/>
</dbReference>
<proteinExistence type="predicted"/>
<dbReference type="GO" id="GO:0030170">
    <property type="term" value="F:pyridoxal phosphate binding"/>
    <property type="evidence" value="ECO:0007669"/>
    <property type="project" value="InterPro"/>
</dbReference>
<evidence type="ECO:0000313" key="5">
    <source>
        <dbReference type="EMBL" id="OTN76469.1"/>
    </source>
</evidence>
<evidence type="ECO:0000256" key="2">
    <source>
        <dbReference type="ARBA" id="ARBA00011738"/>
    </source>
</evidence>
<dbReference type="CDD" id="cd06454">
    <property type="entry name" value="KBL_like"/>
    <property type="match status" value="1"/>
</dbReference>
<dbReference type="SUPFAM" id="SSF53383">
    <property type="entry name" value="PLP-dependent transferases"/>
    <property type="match status" value="1"/>
</dbReference>
<accession>A0A242A6C9</accession>
<dbReference type="Pfam" id="PF00155">
    <property type="entry name" value="Aminotran_1_2"/>
    <property type="match status" value="1"/>
</dbReference>
<dbReference type="GO" id="GO:0016740">
    <property type="term" value="F:transferase activity"/>
    <property type="evidence" value="ECO:0007669"/>
    <property type="project" value="UniProtKB-KW"/>
</dbReference>
<dbReference type="SUPFAM" id="SSF47336">
    <property type="entry name" value="ACP-like"/>
    <property type="match status" value="1"/>
</dbReference>
<organism evidence="5 6">
    <name type="scientific">Candidatus Enterococcus testudinis</name>
    <dbReference type="NCBI Taxonomy" id="1834191"/>
    <lineage>
        <taxon>Bacteria</taxon>
        <taxon>Bacillati</taxon>
        <taxon>Bacillota</taxon>
        <taxon>Bacilli</taxon>
        <taxon>Lactobacillales</taxon>
        <taxon>Enterococcaceae</taxon>
        <taxon>Enterococcus</taxon>
    </lineage>
</organism>
<evidence type="ECO:0000313" key="6">
    <source>
        <dbReference type="Proteomes" id="UP000195043"/>
    </source>
</evidence>
<dbReference type="PROSITE" id="PS50075">
    <property type="entry name" value="CARRIER"/>
    <property type="match status" value="1"/>
</dbReference>
<protein>
    <submittedName>
        <fullName evidence="5">8-amino-7-oxononanoate synthase</fullName>
    </submittedName>
</protein>
<dbReference type="InterPro" id="IPR036736">
    <property type="entry name" value="ACP-like_sf"/>
</dbReference>
<comment type="caution">
    <text evidence="5">The sequence shown here is derived from an EMBL/GenBank/DDBJ whole genome shotgun (WGS) entry which is preliminary data.</text>
</comment>
<dbReference type="InterPro" id="IPR009081">
    <property type="entry name" value="PP-bd_ACP"/>
</dbReference>
<evidence type="ECO:0000256" key="1">
    <source>
        <dbReference type="ARBA" id="ARBA00001933"/>
    </source>
</evidence>
<sequence length="485" mass="53942">MREQIISIISDISGYEKEQFDEGSFFEADLGFDSIMMMDLYQTIRNTVEGIDLKVFSIQNLKNDITINELFKILNYDVVEYTDVDKDLLNDFDEIRNFSNYYEQIKGKVPYFKKNQGVAKNKISIDDKKYINYSTYNYLGLNGSVDVSDSAKKAIEQYGTSVSGSRLLSGEIDLHGKLEKKIASFLGVEDALVQVSGHGTNVNVITSIMGEGDLILHDSLSHNSIVQGAVFSGAKRKPFKHNDMRSLEKELSMLRGKYNNVLIIAEGIYSMDGDICNLPELVNIKKKFNAILMVDEAHSFGTIGNNGRGVASFYDVAPKEIDILMGTLSKSASSCGGYIAGSKDFIDFLRYNMGGFVFSCGISPANTAAALESIKLFEKSNDLIEKLSKNAIKFLEGCKNLGINTGMSKDTPIIPWIIGNSSTTLLVSQLLYEQGINVLPIVYPAVKENESRLRFFISVDHTTKDINETLKAIDIVKNRLCIELE</sequence>
<dbReference type="InterPro" id="IPR015421">
    <property type="entry name" value="PyrdxlP-dep_Trfase_major"/>
</dbReference>
<evidence type="ECO:0000259" key="4">
    <source>
        <dbReference type="PROSITE" id="PS50075"/>
    </source>
</evidence>
<keyword evidence="6" id="KW-1185">Reference proteome</keyword>
<keyword evidence="3" id="KW-0808">Transferase</keyword>
<dbReference type="OrthoDB" id="9807157at2"/>
<comment type="cofactor">
    <cofactor evidence="1">
        <name>pyridoxal 5'-phosphate</name>
        <dbReference type="ChEBI" id="CHEBI:597326"/>
    </cofactor>
</comment>
<dbReference type="AlphaFoldDB" id="A0A242A6C9"/>
<dbReference type="PANTHER" id="PTHR13693">
    <property type="entry name" value="CLASS II AMINOTRANSFERASE/8-AMINO-7-OXONONANOATE SYNTHASE"/>
    <property type="match status" value="1"/>
</dbReference>
<dbReference type="STRING" id="1834191.A5886_001546"/>
<reference evidence="5 6" key="1">
    <citation type="submission" date="2017-05" db="EMBL/GenBank/DDBJ databases">
        <title>The Genome Sequence of Enterococcus sp. 8G7_MSG3316.</title>
        <authorList>
            <consortium name="The Broad Institute Genomics Platform"/>
            <consortium name="The Broad Institute Genomic Center for Infectious Diseases"/>
            <person name="Earl A."/>
            <person name="Manson A."/>
            <person name="Schwartman J."/>
            <person name="Gilmore M."/>
            <person name="Abouelleil A."/>
            <person name="Cao P."/>
            <person name="Chapman S."/>
            <person name="Cusick C."/>
            <person name="Shea T."/>
            <person name="Young S."/>
            <person name="Neafsey D."/>
            <person name="Nusbaum C."/>
            <person name="Birren B."/>
        </authorList>
    </citation>
    <scope>NUCLEOTIDE SEQUENCE [LARGE SCALE GENOMIC DNA]</scope>
    <source>
        <strain evidence="5 6">8G7_MSG3316</strain>
    </source>
</reference>